<dbReference type="AlphaFoldDB" id="A0AA38GTD0"/>
<dbReference type="Pfam" id="PF13041">
    <property type="entry name" value="PPR_2"/>
    <property type="match status" value="1"/>
</dbReference>
<dbReference type="PROSITE" id="PS51375">
    <property type="entry name" value="PPR"/>
    <property type="match status" value="3"/>
</dbReference>
<dbReference type="InterPro" id="IPR011990">
    <property type="entry name" value="TPR-like_helical_dom_sf"/>
</dbReference>
<evidence type="ECO:0000313" key="3">
    <source>
        <dbReference type="EMBL" id="KAH9328268.1"/>
    </source>
</evidence>
<feature type="repeat" description="PPR" evidence="2">
    <location>
        <begin position="9"/>
        <end position="44"/>
    </location>
</feature>
<reference evidence="3 4" key="1">
    <citation type="journal article" date="2021" name="Nat. Plants">
        <title>The Taxus genome provides insights into paclitaxel biosynthesis.</title>
        <authorList>
            <person name="Xiong X."/>
            <person name="Gou J."/>
            <person name="Liao Q."/>
            <person name="Li Y."/>
            <person name="Zhou Q."/>
            <person name="Bi G."/>
            <person name="Li C."/>
            <person name="Du R."/>
            <person name="Wang X."/>
            <person name="Sun T."/>
            <person name="Guo L."/>
            <person name="Liang H."/>
            <person name="Lu P."/>
            <person name="Wu Y."/>
            <person name="Zhang Z."/>
            <person name="Ro D.K."/>
            <person name="Shang Y."/>
            <person name="Huang S."/>
            <person name="Yan J."/>
        </authorList>
    </citation>
    <scope>NUCLEOTIDE SEQUENCE [LARGE SCALE GENOMIC DNA]</scope>
    <source>
        <strain evidence="3">Ta-2019</strain>
    </source>
</reference>
<sequence>IFDEMPRRNSCSWSVMIAAYAKHGVFVQEALVLFCQMQENHFKCNQFTFSSVLPACAKLGAQKLGMEVHRQVIERGFQSDLVVANALVDMYGKCGRLEDARDVFDKMPEPNVVSWTAMIA</sequence>
<dbReference type="OMA" id="MELGMWI"/>
<dbReference type="PANTHER" id="PTHR47926">
    <property type="entry name" value="PENTATRICOPEPTIDE REPEAT-CONTAINING PROTEIN"/>
    <property type="match status" value="1"/>
</dbReference>
<evidence type="ECO:0000313" key="4">
    <source>
        <dbReference type="Proteomes" id="UP000824469"/>
    </source>
</evidence>
<evidence type="ECO:0000256" key="1">
    <source>
        <dbReference type="ARBA" id="ARBA00022737"/>
    </source>
</evidence>
<feature type="non-terminal residue" evidence="3">
    <location>
        <position position="120"/>
    </location>
</feature>
<dbReference type="Gene3D" id="1.25.40.10">
    <property type="entry name" value="Tetratricopeptide repeat domain"/>
    <property type="match status" value="2"/>
</dbReference>
<dbReference type="Pfam" id="PF01535">
    <property type="entry name" value="PPR"/>
    <property type="match status" value="1"/>
</dbReference>
<dbReference type="InterPro" id="IPR002885">
    <property type="entry name" value="PPR_rpt"/>
</dbReference>
<dbReference type="GO" id="GO:0009451">
    <property type="term" value="P:RNA modification"/>
    <property type="evidence" value="ECO:0007669"/>
    <property type="project" value="InterPro"/>
</dbReference>
<evidence type="ECO:0008006" key="5">
    <source>
        <dbReference type="Google" id="ProtNLM"/>
    </source>
</evidence>
<feature type="repeat" description="PPR" evidence="2">
    <location>
        <begin position="45"/>
        <end position="79"/>
    </location>
</feature>
<gene>
    <name evidence="3" type="ORF">KI387_000376</name>
</gene>
<dbReference type="InterPro" id="IPR046960">
    <property type="entry name" value="PPR_At4g14850-like_plant"/>
</dbReference>
<organism evidence="3 4">
    <name type="scientific">Taxus chinensis</name>
    <name type="common">Chinese yew</name>
    <name type="synonym">Taxus wallichiana var. chinensis</name>
    <dbReference type="NCBI Taxonomy" id="29808"/>
    <lineage>
        <taxon>Eukaryota</taxon>
        <taxon>Viridiplantae</taxon>
        <taxon>Streptophyta</taxon>
        <taxon>Embryophyta</taxon>
        <taxon>Tracheophyta</taxon>
        <taxon>Spermatophyta</taxon>
        <taxon>Pinopsida</taxon>
        <taxon>Pinidae</taxon>
        <taxon>Conifers II</taxon>
        <taxon>Cupressales</taxon>
        <taxon>Taxaceae</taxon>
        <taxon>Taxus</taxon>
    </lineage>
</organism>
<dbReference type="NCBIfam" id="TIGR00756">
    <property type="entry name" value="PPR"/>
    <property type="match status" value="2"/>
</dbReference>
<name>A0AA38GTD0_TAXCH</name>
<evidence type="ECO:0000256" key="2">
    <source>
        <dbReference type="PROSITE-ProRule" id="PRU00708"/>
    </source>
</evidence>
<keyword evidence="4" id="KW-1185">Reference proteome</keyword>
<dbReference type="Proteomes" id="UP000824469">
    <property type="component" value="Unassembled WGS sequence"/>
</dbReference>
<dbReference type="EMBL" id="JAHRHJ020000001">
    <property type="protein sequence ID" value="KAH9328268.1"/>
    <property type="molecule type" value="Genomic_DNA"/>
</dbReference>
<keyword evidence="1" id="KW-0677">Repeat</keyword>
<dbReference type="GO" id="GO:0003723">
    <property type="term" value="F:RNA binding"/>
    <property type="evidence" value="ECO:0007669"/>
    <property type="project" value="InterPro"/>
</dbReference>
<feature type="repeat" description="PPR" evidence="2">
    <location>
        <begin position="80"/>
        <end position="114"/>
    </location>
</feature>
<feature type="non-terminal residue" evidence="3">
    <location>
        <position position="1"/>
    </location>
</feature>
<comment type="caution">
    <text evidence="3">The sequence shown here is derived from an EMBL/GenBank/DDBJ whole genome shotgun (WGS) entry which is preliminary data.</text>
</comment>
<proteinExistence type="predicted"/>
<accession>A0AA38GTD0</accession>
<protein>
    <recommendedName>
        <fullName evidence="5">Pentatricopeptide repeat-containing protein</fullName>
    </recommendedName>
</protein>